<evidence type="ECO:0000313" key="3">
    <source>
        <dbReference type="Proteomes" id="UP000539350"/>
    </source>
</evidence>
<dbReference type="AlphaFoldDB" id="A0A7W2YIS8"/>
<reference evidence="2 3" key="1">
    <citation type="submission" date="2020-07" db="EMBL/GenBank/DDBJ databases">
        <title>Halieaceae bacterium, F7430, whole genome shotgun sequencing project.</title>
        <authorList>
            <person name="Jiang S."/>
            <person name="Liu Z.W."/>
            <person name="Du Z.J."/>
        </authorList>
    </citation>
    <scope>NUCLEOTIDE SEQUENCE [LARGE SCALE GENOMIC DNA]</scope>
    <source>
        <strain evidence="2 3">F7430</strain>
    </source>
</reference>
<accession>A0A7W2YIS8</accession>
<organism evidence="2 3">
    <name type="scientific">Sediminihaliea albiluteola</name>
    <dbReference type="NCBI Taxonomy" id="2758564"/>
    <lineage>
        <taxon>Bacteria</taxon>
        <taxon>Pseudomonadati</taxon>
        <taxon>Pseudomonadota</taxon>
        <taxon>Gammaproteobacteria</taxon>
        <taxon>Cellvibrionales</taxon>
        <taxon>Halieaceae</taxon>
        <taxon>Sediminihaliea</taxon>
    </lineage>
</organism>
<dbReference type="EMBL" id="JACFXU010000008">
    <property type="protein sequence ID" value="MBA6411573.1"/>
    <property type="molecule type" value="Genomic_DNA"/>
</dbReference>
<comment type="caution">
    <text evidence="2">The sequence shown here is derived from an EMBL/GenBank/DDBJ whole genome shotgun (WGS) entry which is preliminary data.</text>
</comment>
<sequence length="635" mass="71548">MDASSLSSKHLPLSQFAVGLMPSLVLALAAGLIFIPQQSAAQSSEEPVIACDDKDVRDRSRSTRRRAAGSNRDCEYRETVVDEDSAEVMRERPVALHRTVLPRHYSGIPRPGIERFEALVAVPDRWRIVDSLGYESNWYDPYNRNTLKGDKPIHGEWFFNVTAISDSVIELRELPTPVGMQSTDSAGSLDILGGSEQALFNQNLAVELVYYKGDTVFRPPDWEFRFTPVFNYNYSEVEELNGINAKPGDGTTRHDNHLGIQAAFVDKHLRNVSDRYDFDSLRIGIQPFSSDFRGFLFQDSPFGVRLFGTRDNNRFQYNLGWFRRMEKDTNSGLNDVGQDLRDDDVWLANLYWQDQPTLGFFSQLTAIYNRNREGDELFFDSNDFIQRPASLGQERKRDYDVYYLGYNGDGHFGRLNLSVSAYAAFGEEKGSVFSAKDSDIEAFFFAAEPSMDFDWIRARLSFLYASGDDDPFDDKSQGFDAIFENPQFAGADTSYWIRQGVPLIGGGRVALSQRNGLLPSLESSKEHGQSNFTNPGLFLAGGGVDFDLLPELRLSFNANYLAFAKTEVLEVARAQANIDKEIGLDLSAALIWRPFMSQNVVARLSYAQLFAGDGFKELYGDDDPYSLLLNVILTF</sequence>
<name>A0A7W2YIS8_9GAMM</name>
<protein>
    <recommendedName>
        <fullName evidence="4">Alginate export domain-containing protein</fullName>
    </recommendedName>
</protein>
<evidence type="ECO:0008006" key="4">
    <source>
        <dbReference type="Google" id="ProtNLM"/>
    </source>
</evidence>
<evidence type="ECO:0000313" key="2">
    <source>
        <dbReference type="EMBL" id="MBA6411573.1"/>
    </source>
</evidence>
<evidence type="ECO:0000256" key="1">
    <source>
        <dbReference type="SAM" id="MobiDB-lite"/>
    </source>
</evidence>
<keyword evidence="3" id="KW-1185">Reference proteome</keyword>
<dbReference type="RefSeq" id="WP_182168432.1">
    <property type="nucleotide sequence ID" value="NZ_JACFXU010000008.1"/>
</dbReference>
<dbReference type="Proteomes" id="UP000539350">
    <property type="component" value="Unassembled WGS sequence"/>
</dbReference>
<proteinExistence type="predicted"/>
<feature type="compositionally biased region" description="Basic and acidic residues" evidence="1">
    <location>
        <begin position="51"/>
        <end position="61"/>
    </location>
</feature>
<feature type="region of interest" description="Disordered" evidence="1">
    <location>
        <begin position="45"/>
        <end position="72"/>
    </location>
</feature>
<gene>
    <name evidence="2" type="ORF">H2508_00370</name>
</gene>